<dbReference type="Gene3D" id="2.60.450.10">
    <property type="entry name" value="Lipopolysaccharide (LPS) transport protein A like domain"/>
    <property type="match status" value="1"/>
</dbReference>
<keyword evidence="1" id="KW-0472">Membrane</keyword>
<keyword evidence="1" id="KW-1133">Transmembrane helix</keyword>
<dbReference type="Proteomes" id="UP000006230">
    <property type="component" value="Unassembled WGS sequence"/>
</dbReference>
<reference evidence="2 3" key="1">
    <citation type="journal article" date="2010" name="J. Bacteriol.">
        <title>Genome sequences of Pelagibaca bermudensis HTCC2601T and Maritimibacter alkaliphilus HTCC2654T, the type strains of two marine Roseobacter genera.</title>
        <authorList>
            <person name="Thrash J.C."/>
            <person name="Cho J.C."/>
            <person name="Ferriera S."/>
            <person name="Johnson J."/>
            <person name="Vergin K.L."/>
            <person name="Giovannoni S.J."/>
        </authorList>
    </citation>
    <scope>NUCLEOTIDE SEQUENCE [LARGE SCALE GENOMIC DNA]</scope>
    <source>
        <strain evidence="3">DSM 26914 / JCM 13377 / KCTC 12554 / HTCC2601</strain>
    </source>
</reference>
<organism evidence="2 3">
    <name type="scientific">Salipiger bermudensis (strain DSM 26914 / JCM 13377 / KCTC 12554 / HTCC2601)</name>
    <name type="common">Pelagibaca bermudensis</name>
    <dbReference type="NCBI Taxonomy" id="314265"/>
    <lineage>
        <taxon>Bacteria</taxon>
        <taxon>Pseudomonadati</taxon>
        <taxon>Pseudomonadota</taxon>
        <taxon>Alphaproteobacteria</taxon>
        <taxon>Rhodobacterales</taxon>
        <taxon>Roseobacteraceae</taxon>
        <taxon>Salipiger</taxon>
    </lineage>
</organism>
<protein>
    <recommendedName>
        <fullName evidence="4">Lipopolysaccharide export system protein LptC</fullName>
    </recommendedName>
</protein>
<feature type="transmembrane region" description="Helical" evidence="1">
    <location>
        <begin position="12"/>
        <end position="33"/>
    </location>
</feature>
<dbReference type="RefSeq" id="WP_007796108.1">
    <property type="nucleotide sequence ID" value="NZ_DS022276.1"/>
</dbReference>
<evidence type="ECO:0000313" key="2">
    <source>
        <dbReference type="EMBL" id="EAU46450.1"/>
    </source>
</evidence>
<name>Q0FQK1_SALBH</name>
<evidence type="ECO:0000256" key="1">
    <source>
        <dbReference type="SAM" id="Phobius"/>
    </source>
</evidence>
<evidence type="ECO:0008006" key="4">
    <source>
        <dbReference type="Google" id="ProtNLM"/>
    </source>
</evidence>
<dbReference type="OrthoDB" id="7871110at2"/>
<dbReference type="EMBL" id="AATQ01000014">
    <property type="protein sequence ID" value="EAU46450.1"/>
    <property type="molecule type" value="Genomic_DNA"/>
</dbReference>
<keyword evidence="1" id="KW-0812">Transmembrane</keyword>
<dbReference type="STRING" id="314265.R2601_15502"/>
<sequence length="202" mass="21503">MARRGDTYSYVIGWLKILLPLVALALLSTLFLVGRSSEPTVNIPFADPDGSDGPARQQIVAPRYAGLTARGDQLILTADSAEPLADGMDEVLAHQLDASIDMSDGSRITLRSDRAVVSEGEQSADLEGAVRIESSTGYRIDTERLRAAMDRIEAETLAPVSGEGPAGSFTAGKLTIAPTETGEDVQLLFTQGVNLIYDPKDP</sequence>
<evidence type="ECO:0000313" key="3">
    <source>
        <dbReference type="Proteomes" id="UP000006230"/>
    </source>
</evidence>
<accession>Q0FQK1</accession>
<dbReference type="AlphaFoldDB" id="Q0FQK1"/>
<gene>
    <name evidence="2" type="ORF">R2601_15502</name>
</gene>
<keyword evidence="3" id="KW-1185">Reference proteome</keyword>
<proteinExistence type="predicted"/>
<dbReference type="HOGENOM" id="CLU_114957_0_0_5"/>
<dbReference type="Pfam" id="PF06835">
    <property type="entry name" value="LptC"/>
    <property type="match status" value="1"/>
</dbReference>
<dbReference type="eggNOG" id="COG5375">
    <property type="taxonomic scope" value="Bacteria"/>
</dbReference>
<comment type="caution">
    <text evidence="2">The sequence shown here is derived from an EMBL/GenBank/DDBJ whole genome shotgun (WGS) entry which is preliminary data.</text>
</comment>
<dbReference type="InterPro" id="IPR010664">
    <property type="entry name" value="LipoPS_assembly_LptC-rel"/>
</dbReference>